<name>A0ABR1X9L4_9PEZI</name>
<evidence type="ECO:0000313" key="3">
    <source>
        <dbReference type="Proteomes" id="UP001433268"/>
    </source>
</evidence>
<gene>
    <name evidence="2" type="ORF">PG997_002451</name>
</gene>
<organism evidence="2 3">
    <name type="scientific">Apiospora hydei</name>
    <dbReference type="NCBI Taxonomy" id="1337664"/>
    <lineage>
        <taxon>Eukaryota</taxon>
        <taxon>Fungi</taxon>
        <taxon>Dikarya</taxon>
        <taxon>Ascomycota</taxon>
        <taxon>Pezizomycotina</taxon>
        <taxon>Sordariomycetes</taxon>
        <taxon>Xylariomycetidae</taxon>
        <taxon>Amphisphaeriales</taxon>
        <taxon>Apiosporaceae</taxon>
        <taxon>Apiospora</taxon>
    </lineage>
</organism>
<protein>
    <submittedName>
        <fullName evidence="2">Uncharacterized protein</fullName>
    </submittedName>
</protein>
<proteinExistence type="predicted"/>
<evidence type="ECO:0000256" key="1">
    <source>
        <dbReference type="SAM" id="MobiDB-lite"/>
    </source>
</evidence>
<sequence length="141" mass="15126">MCSRHGTPTSRVVVGMGGAHEGFDFTLDYAIINEYTTAGQSRPSPAPPRLNSEGLANGRPAFAPERISVRTCRGDEARFEVASKASSLAGTELHCPFSQHESARDPAPGGGGPFGRRSSFSKRQQSRLGSQETDMLQIKMT</sequence>
<keyword evidence="3" id="KW-1185">Reference proteome</keyword>
<dbReference type="RefSeq" id="XP_066674062.1">
    <property type="nucleotide sequence ID" value="XM_066806766.1"/>
</dbReference>
<feature type="region of interest" description="Disordered" evidence="1">
    <location>
        <begin position="95"/>
        <end position="141"/>
    </location>
</feature>
<reference evidence="2 3" key="1">
    <citation type="submission" date="2023-01" db="EMBL/GenBank/DDBJ databases">
        <title>Analysis of 21 Apiospora genomes using comparative genomics revels a genus with tremendous synthesis potential of carbohydrate active enzymes and secondary metabolites.</title>
        <authorList>
            <person name="Sorensen T."/>
        </authorList>
    </citation>
    <scope>NUCLEOTIDE SEQUENCE [LARGE SCALE GENOMIC DNA]</scope>
    <source>
        <strain evidence="2 3">CBS 114990</strain>
    </source>
</reference>
<dbReference type="EMBL" id="JAQQWN010000003">
    <property type="protein sequence ID" value="KAK8092090.1"/>
    <property type="molecule type" value="Genomic_DNA"/>
</dbReference>
<accession>A0ABR1X9L4</accession>
<dbReference type="Proteomes" id="UP001433268">
    <property type="component" value="Unassembled WGS sequence"/>
</dbReference>
<feature type="region of interest" description="Disordered" evidence="1">
    <location>
        <begin position="37"/>
        <end position="61"/>
    </location>
</feature>
<evidence type="ECO:0000313" key="2">
    <source>
        <dbReference type="EMBL" id="KAK8092090.1"/>
    </source>
</evidence>
<feature type="compositionally biased region" description="Low complexity" evidence="1">
    <location>
        <begin position="115"/>
        <end position="127"/>
    </location>
</feature>
<feature type="compositionally biased region" description="Polar residues" evidence="1">
    <location>
        <begin position="128"/>
        <end position="141"/>
    </location>
</feature>
<comment type="caution">
    <text evidence="2">The sequence shown here is derived from an EMBL/GenBank/DDBJ whole genome shotgun (WGS) entry which is preliminary data.</text>
</comment>
<dbReference type="GeneID" id="92039826"/>